<organism evidence="5 6">
    <name type="scientific">Tetranychus urticae</name>
    <name type="common">Two-spotted spider mite</name>
    <dbReference type="NCBI Taxonomy" id="32264"/>
    <lineage>
        <taxon>Eukaryota</taxon>
        <taxon>Metazoa</taxon>
        <taxon>Ecdysozoa</taxon>
        <taxon>Arthropoda</taxon>
        <taxon>Chelicerata</taxon>
        <taxon>Arachnida</taxon>
        <taxon>Acari</taxon>
        <taxon>Acariformes</taxon>
        <taxon>Trombidiformes</taxon>
        <taxon>Prostigmata</taxon>
        <taxon>Eleutherengona</taxon>
        <taxon>Raphignathae</taxon>
        <taxon>Tetranychoidea</taxon>
        <taxon>Tetranychidae</taxon>
        <taxon>Tetranychus</taxon>
    </lineage>
</organism>
<feature type="region of interest" description="Disordered" evidence="3">
    <location>
        <begin position="18"/>
        <end position="51"/>
    </location>
</feature>
<dbReference type="PANTHER" id="PTHR23025:SF3">
    <property type="entry name" value="HORMONE-SENSITIVE LIPASE"/>
    <property type="match status" value="1"/>
</dbReference>
<evidence type="ECO:0000313" key="6">
    <source>
        <dbReference type="Proteomes" id="UP000015104"/>
    </source>
</evidence>
<dbReference type="InterPro" id="IPR002168">
    <property type="entry name" value="Lipase_GDXG_HIS_AS"/>
</dbReference>
<evidence type="ECO:0000259" key="4">
    <source>
        <dbReference type="Pfam" id="PF07859"/>
    </source>
</evidence>
<dbReference type="EMBL" id="CAEY01001944">
    <property type="status" value="NOT_ANNOTATED_CDS"/>
    <property type="molecule type" value="Genomic_DNA"/>
</dbReference>
<protein>
    <recommendedName>
        <fullName evidence="4">Alpha/beta hydrolase fold-3 domain-containing protein</fullName>
    </recommendedName>
</protein>
<reference evidence="6" key="1">
    <citation type="submission" date="2011-08" db="EMBL/GenBank/DDBJ databases">
        <authorList>
            <person name="Rombauts S."/>
        </authorList>
    </citation>
    <scope>NUCLEOTIDE SEQUENCE</scope>
    <source>
        <strain evidence="6">London</strain>
    </source>
</reference>
<evidence type="ECO:0000256" key="1">
    <source>
        <dbReference type="ARBA" id="ARBA00010515"/>
    </source>
</evidence>
<feature type="domain" description="Alpha/beta hydrolase fold-3" evidence="4">
    <location>
        <begin position="429"/>
        <end position="546"/>
    </location>
</feature>
<dbReference type="InterPro" id="IPR013094">
    <property type="entry name" value="AB_hydrolase_3"/>
</dbReference>
<name>T1KB51_TETUR</name>
<dbReference type="GO" id="GO:0005829">
    <property type="term" value="C:cytosol"/>
    <property type="evidence" value="ECO:0007669"/>
    <property type="project" value="TreeGrafter"/>
</dbReference>
<dbReference type="Gene3D" id="3.40.50.1820">
    <property type="entry name" value="alpha/beta hydrolase"/>
    <property type="match status" value="1"/>
</dbReference>
<sequence length="734" mass="82220">MVFDSLFDILQSLFIPPNPSEPSENDCKLDLPPSLTSPSSPTSSSSSFFSSSTPSPLPSTLFDSSLPSLVNNSIIENAEKAFSQLFQSLKKHSSTETKLYCNIEQLYGGVIQIASFAHEYNFQQVNANGYWTFVRSCTKLANMLKDRLSDLSIHDDLELLTASYLRLLNHILNFREITKSGIVDENFNNLSVDEQKLADQQQLQQQQQQKVIPVSRDEVISITDEDGYHQSNVQGNEISTDNLTEPQNFNHQSSKPILPLFVPPSAYSVDILREASSSQSQLLRLFSSFGAFWFCKSMRIFFEVYIFAVAFFGELFPFSLKTLWSRDYRADLFTKWTQCPSTSYPFDIWEILDYKVVCKGLIPLLFLGKGIQTRNIEASPQNTFVYTRDGKDVVVNQPGGKVTPSVNEKPIKCRLIHKSNRDTSKGYLLFHVHGGGFIAHSPDSHENYLRQWAHDVPDMTIFSVGYTLKQKFPTALQEVLDAYLWVTSGSPDVAQAIGFQPKKIIFCGDSAGANLALSLLLTLNDLSNRDPSDQRLRLPDGIFSIYGAFLLSPLVGPSRVMGAIDPLLSPGVLLTCGGVYGNIVDDQVATEESISLPRWDPCDGVAENVKRLLLATYSLVISMSSNQTQPWFICDKSNFSKKLKTLADRTHTPYASPLTYQKFDSLSKIPMQILTSEFCPLLDESITMAKLWKGPVNLDVMEDLPHGFLNFTIVSPEARKGALLCSQRLKEMFE</sequence>
<dbReference type="STRING" id="32264.T1KB51"/>
<keyword evidence="6" id="KW-1185">Reference proteome</keyword>
<evidence type="ECO:0000256" key="2">
    <source>
        <dbReference type="ARBA" id="ARBA00022801"/>
    </source>
</evidence>
<dbReference type="Proteomes" id="UP000015104">
    <property type="component" value="Unassembled WGS sequence"/>
</dbReference>
<dbReference type="HOGENOM" id="CLU_377821_0_0_1"/>
<dbReference type="SUPFAM" id="SSF53474">
    <property type="entry name" value="alpha/beta-Hydrolases"/>
    <property type="match status" value="1"/>
</dbReference>
<dbReference type="PANTHER" id="PTHR23025">
    <property type="entry name" value="TRIACYLGLYCEROL LIPASE"/>
    <property type="match status" value="1"/>
</dbReference>
<dbReference type="eggNOG" id="KOG4388">
    <property type="taxonomic scope" value="Eukaryota"/>
</dbReference>
<reference evidence="5" key="2">
    <citation type="submission" date="2015-06" db="UniProtKB">
        <authorList>
            <consortium name="EnsemblMetazoa"/>
        </authorList>
    </citation>
    <scope>IDENTIFICATION</scope>
</reference>
<feature type="compositionally biased region" description="Low complexity" evidence="3">
    <location>
        <begin position="30"/>
        <end position="51"/>
    </location>
</feature>
<dbReference type="GO" id="GO:0004806">
    <property type="term" value="F:triacylglycerol lipase activity"/>
    <property type="evidence" value="ECO:0007669"/>
    <property type="project" value="TreeGrafter"/>
</dbReference>
<dbReference type="EnsemblMetazoa" id="tetur08g02860.1">
    <property type="protein sequence ID" value="tetur08g02860.1"/>
    <property type="gene ID" value="tetur08g02860"/>
</dbReference>
<comment type="similarity">
    <text evidence="1">Belongs to the 'GDXG' lipolytic enzyme family.</text>
</comment>
<evidence type="ECO:0000256" key="3">
    <source>
        <dbReference type="SAM" id="MobiDB-lite"/>
    </source>
</evidence>
<dbReference type="GO" id="GO:0019433">
    <property type="term" value="P:triglyceride catabolic process"/>
    <property type="evidence" value="ECO:0007669"/>
    <property type="project" value="TreeGrafter"/>
</dbReference>
<keyword evidence="2" id="KW-0378">Hydrolase</keyword>
<accession>T1KB51</accession>
<proteinExistence type="inferred from homology"/>
<dbReference type="AlphaFoldDB" id="T1KB51"/>
<dbReference type="PROSITE" id="PS01173">
    <property type="entry name" value="LIPASE_GDXG_HIS"/>
    <property type="match status" value="1"/>
</dbReference>
<dbReference type="GO" id="GO:0004771">
    <property type="term" value="F:sterol ester esterase activity"/>
    <property type="evidence" value="ECO:0007669"/>
    <property type="project" value="TreeGrafter"/>
</dbReference>
<dbReference type="InterPro" id="IPR029058">
    <property type="entry name" value="AB_hydrolase_fold"/>
</dbReference>
<evidence type="ECO:0000313" key="5">
    <source>
        <dbReference type="EnsemblMetazoa" id="tetur08g02860.1"/>
    </source>
</evidence>
<dbReference type="Pfam" id="PF07859">
    <property type="entry name" value="Abhydrolase_3"/>
    <property type="match status" value="1"/>
</dbReference>